<gene>
    <name evidence="1" type="ORF">AEK19_MT1415</name>
</gene>
<name>A0A1Y0B2N3_9LAMI</name>
<keyword evidence="1" id="KW-0496">Mitochondrion</keyword>
<dbReference type="AlphaFoldDB" id="A0A1Y0B2N3"/>
<proteinExistence type="predicted"/>
<evidence type="ECO:0000313" key="1">
    <source>
        <dbReference type="EMBL" id="ART31609.1"/>
    </source>
</evidence>
<protein>
    <submittedName>
        <fullName evidence="1">Uncharacterized protein</fullName>
    </submittedName>
</protein>
<accession>A0A1Y0B2N3</accession>
<reference evidence="1" key="1">
    <citation type="submission" date="2017-03" db="EMBL/GenBank/DDBJ databases">
        <title>The mitochondrial genome of the carnivorous plant Utricularia reniformis (Lentibulariaceae): structure, comparative analysis and evolutionary landmarks.</title>
        <authorList>
            <person name="Silva S.R."/>
            <person name="Alvarenga D.O."/>
            <person name="Michael T.P."/>
            <person name="Miranda V.F.O."/>
            <person name="Varani A.M."/>
        </authorList>
    </citation>
    <scope>NUCLEOTIDE SEQUENCE</scope>
</reference>
<sequence>MMNTDCNCHQTIKAYNIFSFEGVFSLLYHAGLTTIGAL</sequence>
<organism evidence="1">
    <name type="scientific">Utricularia reniformis</name>
    <dbReference type="NCBI Taxonomy" id="192314"/>
    <lineage>
        <taxon>Eukaryota</taxon>
        <taxon>Viridiplantae</taxon>
        <taxon>Streptophyta</taxon>
        <taxon>Embryophyta</taxon>
        <taxon>Tracheophyta</taxon>
        <taxon>Spermatophyta</taxon>
        <taxon>Magnoliopsida</taxon>
        <taxon>eudicotyledons</taxon>
        <taxon>Gunneridae</taxon>
        <taxon>Pentapetalae</taxon>
        <taxon>asterids</taxon>
        <taxon>lamiids</taxon>
        <taxon>Lamiales</taxon>
        <taxon>Lentibulariaceae</taxon>
        <taxon>Utricularia</taxon>
    </lineage>
</organism>
<geneLocation type="mitochondrion" evidence="1"/>
<dbReference type="EMBL" id="KY774314">
    <property type="protein sequence ID" value="ART31609.1"/>
    <property type="molecule type" value="Genomic_DNA"/>
</dbReference>